<organism evidence="1">
    <name type="scientific">gut metagenome</name>
    <dbReference type="NCBI Taxonomy" id="749906"/>
    <lineage>
        <taxon>unclassified sequences</taxon>
        <taxon>metagenomes</taxon>
        <taxon>organismal metagenomes</taxon>
    </lineage>
</organism>
<dbReference type="EMBL" id="AMCI01003216">
    <property type="protein sequence ID" value="EJX00807.1"/>
    <property type="molecule type" value="Genomic_DNA"/>
</dbReference>
<accession>J9G0P6</accession>
<gene>
    <name evidence="1" type="ORF">EVA_11089</name>
</gene>
<dbReference type="AlphaFoldDB" id="J9G0P6"/>
<reference evidence="1" key="1">
    <citation type="journal article" date="2012" name="PLoS ONE">
        <title>Gene sets for utilization of primary and secondary nutrition supplies in the distal gut of endangered iberian lynx.</title>
        <authorList>
            <person name="Alcaide M."/>
            <person name="Messina E."/>
            <person name="Richter M."/>
            <person name="Bargiela R."/>
            <person name="Peplies J."/>
            <person name="Huws S.A."/>
            <person name="Newbold C.J."/>
            <person name="Golyshin P.N."/>
            <person name="Simon M.A."/>
            <person name="Lopez G."/>
            <person name="Yakimov M.M."/>
            <person name="Ferrer M."/>
        </authorList>
    </citation>
    <scope>NUCLEOTIDE SEQUENCE</scope>
</reference>
<evidence type="ECO:0000313" key="1">
    <source>
        <dbReference type="EMBL" id="EJX00807.1"/>
    </source>
</evidence>
<name>J9G0P6_9ZZZZ</name>
<feature type="non-terminal residue" evidence="1">
    <location>
        <position position="23"/>
    </location>
</feature>
<protein>
    <submittedName>
        <fullName evidence="1">Uncharacterized protein</fullName>
    </submittedName>
</protein>
<comment type="caution">
    <text evidence="1">The sequence shown here is derived from an EMBL/GenBank/DDBJ whole genome shotgun (WGS) entry which is preliminary data.</text>
</comment>
<proteinExistence type="predicted"/>
<sequence length="23" mass="2554">MKLTKGEMVLVSFMLFSLFFGAG</sequence>